<accession>A0A6N3H088</accession>
<proteinExistence type="predicted"/>
<gene>
    <name evidence="1" type="ORF">CTLFYP3_00188</name>
</gene>
<dbReference type="AlphaFoldDB" id="A0A6N3H088"/>
<protein>
    <submittedName>
        <fullName evidence="1">Uncharacterized protein</fullName>
    </submittedName>
</protein>
<evidence type="ECO:0000313" key="1">
    <source>
        <dbReference type="EMBL" id="VYU69359.1"/>
    </source>
</evidence>
<organism evidence="1">
    <name type="scientific">Clostridium tertium</name>
    <dbReference type="NCBI Taxonomy" id="1559"/>
    <lineage>
        <taxon>Bacteria</taxon>
        <taxon>Bacillati</taxon>
        <taxon>Bacillota</taxon>
        <taxon>Clostridia</taxon>
        <taxon>Eubacteriales</taxon>
        <taxon>Clostridiaceae</taxon>
        <taxon>Clostridium</taxon>
    </lineage>
</organism>
<sequence>MEKLKDNNYLLTLVIRRALNVDRIPVEIQIEIYKNIRRRMVDADSS</sequence>
<name>A0A6N3H088_9CLOT</name>
<dbReference type="RefSeq" id="WP_156627973.1">
    <property type="nucleotide sequence ID" value="NZ_CACRTO010000049.1"/>
</dbReference>
<reference evidence="1" key="1">
    <citation type="submission" date="2019-11" db="EMBL/GenBank/DDBJ databases">
        <authorList>
            <person name="Feng L."/>
        </authorList>
    </citation>
    <scope>NUCLEOTIDE SEQUENCE</scope>
    <source>
        <strain evidence="1">CTertiumLFYP3</strain>
    </source>
</reference>
<dbReference type="EMBL" id="CACRTO010000049">
    <property type="protein sequence ID" value="VYU69359.1"/>
    <property type="molecule type" value="Genomic_DNA"/>
</dbReference>